<reference evidence="2 3" key="1">
    <citation type="submission" date="2011-11" db="EMBL/GenBank/DDBJ databases">
        <title>The Genome Sequence of Dialister succinatiphilus YIT 11850.</title>
        <authorList>
            <consortium name="The Broad Institute Genome Sequencing Platform"/>
            <person name="Earl A."/>
            <person name="Ward D."/>
            <person name="Feldgarden M."/>
            <person name="Gevers D."/>
            <person name="Morotomi M."/>
            <person name="Young S.K."/>
            <person name="Zeng Q."/>
            <person name="Gargeya S."/>
            <person name="Fitzgerald M."/>
            <person name="Haas B."/>
            <person name="Abouelleil A."/>
            <person name="Alvarado L."/>
            <person name="Arachchi H.M."/>
            <person name="Berlin A."/>
            <person name="Brown A."/>
            <person name="Chapman S.B."/>
            <person name="Dunbar C."/>
            <person name="Gearin G."/>
            <person name="Goldberg J."/>
            <person name="Griggs A."/>
            <person name="Gujja S."/>
            <person name="Heiman D."/>
            <person name="Howarth C."/>
            <person name="Lui A."/>
            <person name="MacDonald P.J.P."/>
            <person name="Montmayeur A."/>
            <person name="Murphy C."/>
            <person name="Neiman D."/>
            <person name="Pearson M."/>
            <person name="Priest M."/>
            <person name="Roberts A."/>
            <person name="Saif S."/>
            <person name="Shea T."/>
            <person name="Sisk P."/>
            <person name="Stolte C."/>
            <person name="Sykes S."/>
            <person name="Wortman J."/>
            <person name="Nusbaum C."/>
            <person name="Birren B."/>
        </authorList>
    </citation>
    <scope>NUCLEOTIDE SEQUENCE [LARGE SCALE GENOMIC DNA]</scope>
    <source>
        <strain evidence="2 3">YIT 11850</strain>
    </source>
</reference>
<sequence>MPFLFFWCLFLCAINGYLVFAYKTDLSETFGQKMAYFLGGHIAFVYNLCFPWMAWFMMDELRPALICTYLLLNYCTLARMMHVDYHGLINAVWGNAHHHRRFAIRLKLEKLCCALFLGISTWLFSMLGFLVKL</sequence>
<evidence type="ECO:0000313" key="3">
    <source>
        <dbReference type="Proteomes" id="UP000003277"/>
    </source>
</evidence>
<protein>
    <submittedName>
        <fullName evidence="2">Uncharacterized protein</fullName>
    </submittedName>
</protein>
<gene>
    <name evidence="2" type="ORF">HMPREF9453_00063</name>
</gene>
<dbReference type="HOGENOM" id="CLU_1903350_0_0_9"/>
<dbReference type="PATRIC" id="fig|742743.3.peg.67"/>
<keyword evidence="1" id="KW-0812">Transmembrane</keyword>
<feature type="transmembrane region" description="Helical" evidence="1">
    <location>
        <begin position="111"/>
        <end position="131"/>
    </location>
</feature>
<dbReference type="EMBL" id="ADLT01000001">
    <property type="protein sequence ID" value="EHO64006.1"/>
    <property type="molecule type" value="Genomic_DNA"/>
</dbReference>
<dbReference type="RefSeq" id="WP_008858570.1">
    <property type="nucleotide sequence ID" value="NZ_JH591187.1"/>
</dbReference>
<comment type="caution">
    <text evidence="2">The sequence shown here is derived from an EMBL/GenBank/DDBJ whole genome shotgun (WGS) entry which is preliminary data.</text>
</comment>
<feature type="transmembrane region" description="Helical" evidence="1">
    <location>
        <begin position="37"/>
        <end position="56"/>
    </location>
</feature>
<evidence type="ECO:0000256" key="1">
    <source>
        <dbReference type="SAM" id="Phobius"/>
    </source>
</evidence>
<name>H1CXH5_9FIRM</name>
<keyword evidence="1" id="KW-0472">Membrane</keyword>
<proteinExistence type="predicted"/>
<accession>H1CXH5</accession>
<dbReference type="AlphaFoldDB" id="H1CXH5"/>
<organism evidence="2 3">
    <name type="scientific">Dialister succinatiphilus YIT 11850</name>
    <dbReference type="NCBI Taxonomy" id="742743"/>
    <lineage>
        <taxon>Bacteria</taxon>
        <taxon>Bacillati</taxon>
        <taxon>Bacillota</taxon>
        <taxon>Negativicutes</taxon>
        <taxon>Veillonellales</taxon>
        <taxon>Veillonellaceae</taxon>
        <taxon>Dialister</taxon>
    </lineage>
</organism>
<evidence type="ECO:0000313" key="2">
    <source>
        <dbReference type="EMBL" id="EHO64006.1"/>
    </source>
</evidence>
<dbReference type="Proteomes" id="UP000003277">
    <property type="component" value="Unassembled WGS sequence"/>
</dbReference>
<keyword evidence="1" id="KW-1133">Transmembrane helix</keyword>
<keyword evidence="3" id="KW-1185">Reference proteome</keyword>